<name>A0A1K0IFY7_CUPNE</name>
<protein>
    <submittedName>
        <fullName evidence="5">Transcriptional regulator</fullName>
    </submittedName>
</protein>
<dbReference type="Gene3D" id="1.20.120.530">
    <property type="entry name" value="GntR ligand-binding domain-like"/>
    <property type="match status" value="1"/>
</dbReference>
<dbReference type="GO" id="GO:0003677">
    <property type="term" value="F:DNA binding"/>
    <property type="evidence" value="ECO:0007669"/>
    <property type="project" value="UniProtKB-KW"/>
</dbReference>
<dbReference type="Pfam" id="PF07729">
    <property type="entry name" value="FCD"/>
    <property type="match status" value="1"/>
</dbReference>
<accession>A0A1K0IFY7</accession>
<dbReference type="SUPFAM" id="SSF46785">
    <property type="entry name" value="Winged helix' DNA-binding domain"/>
    <property type="match status" value="1"/>
</dbReference>
<dbReference type="SMART" id="SM00345">
    <property type="entry name" value="HTH_GNTR"/>
    <property type="match status" value="1"/>
</dbReference>
<dbReference type="PANTHER" id="PTHR43537:SF50">
    <property type="entry name" value="TRANSCRIPTIONAL REGULATORY PROTEIN"/>
    <property type="match status" value="1"/>
</dbReference>
<evidence type="ECO:0000259" key="4">
    <source>
        <dbReference type="PROSITE" id="PS50949"/>
    </source>
</evidence>
<dbReference type="InterPro" id="IPR011711">
    <property type="entry name" value="GntR_C"/>
</dbReference>
<dbReference type="InterPro" id="IPR036390">
    <property type="entry name" value="WH_DNA-bd_sf"/>
</dbReference>
<keyword evidence="2" id="KW-0238">DNA-binding</keyword>
<feature type="domain" description="HTH gntR-type" evidence="4">
    <location>
        <begin position="22"/>
        <end position="89"/>
    </location>
</feature>
<dbReference type="AlphaFoldDB" id="A0A1K0IFY7"/>
<dbReference type="Gene3D" id="1.10.10.10">
    <property type="entry name" value="Winged helix-like DNA-binding domain superfamily/Winged helix DNA-binding domain"/>
    <property type="match status" value="1"/>
</dbReference>
<dbReference type="EMBL" id="FMSH01000198">
    <property type="protein sequence ID" value="SCU76134.1"/>
    <property type="molecule type" value="Genomic_DNA"/>
</dbReference>
<dbReference type="SUPFAM" id="SSF48008">
    <property type="entry name" value="GntR ligand-binding domain-like"/>
    <property type="match status" value="1"/>
</dbReference>
<dbReference type="PRINTS" id="PR00035">
    <property type="entry name" value="HTHGNTR"/>
</dbReference>
<reference evidence="5" key="1">
    <citation type="submission" date="2016-09" db="EMBL/GenBank/DDBJ databases">
        <authorList>
            <person name="Capua I."/>
            <person name="De Benedictis P."/>
            <person name="Joannis T."/>
            <person name="Lombin L.H."/>
            <person name="Cattoli G."/>
        </authorList>
    </citation>
    <scope>NUCLEOTIDE SEQUENCE</scope>
    <source>
        <strain evidence="5">B9</strain>
    </source>
</reference>
<dbReference type="InterPro" id="IPR000524">
    <property type="entry name" value="Tscrpt_reg_HTH_GntR"/>
</dbReference>
<gene>
    <name evidence="5" type="ORF">CNECB9_2770042</name>
</gene>
<dbReference type="PANTHER" id="PTHR43537">
    <property type="entry name" value="TRANSCRIPTIONAL REGULATOR, GNTR FAMILY"/>
    <property type="match status" value="1"/>
</dbReference>
<dbReference type="CDD" id="cd07377">
    <property type="entry name" value="WHTH_GntR"/>
    <property type="match status" value="1"/>
</dbReference>
<evidence type="ECO:0000256" key="3">
    <source>
        <dbReference type="ARBA" id="ARBA00023163"/>
    </source>
</evidence>
<keyword evidence="1" id="KW-0805">Transcription regulation</keyword>
<dbReference type="RefSeq" id="WP_340525345.1">
    <property type="nucleotide sequence ID" value="NZ_FMSH01000198.1"/>
</dbReference>
<evidence type="ECO:0000256" key="1">
    <source>
        <dbReference type="ARBA" id="ARBA00023015"/>
    </source>
</evidence>
<dbReference type="SMART" id="SM00895">
    <property type="entry name" value="FCD"/>
    <property type="match status" value="1"/>
</dbReference>
<sequence length="239" mass="26648">MQMVATSGTDSPAPVLPRLERQRLHDTVVAHLRTFIVEGTLEPGRKLNERELCETLGISRTPLREALKVLAAEGLIDISPNRGATVSRLSGAEIQDTFELMSGLEAFSGELACERITAVELAEIKALHYAMLACRANDDLPGYYRINHQIHDRINLAARNSALRQTYLSVNRRLQALRFRSNYQKPKWDSAIHDHEEMLQALEARDGKRLAAILRQHLLDKRDAVLLIQAGDAGGTPQA</sequence>
<dbReference type="PROSITE" id="PS50949">
    <property type="entry name" value="HTH_GNTR"/>
    <property type="match status" value="1"/>
</dbReference>
<evidence type="ECO:0000256" key="2">
    <source>
        <dbReference type="ARBA" id="ARBA00023125"/>
    </source>
</evidence>
<evidence type="ECO:0000313" key="5">
    <source>
        <dbReference type="EMBL" id="SCU76134.1"/>
    </source>
</evidence>
<proteinExistence type="predicted"/>
<dbReference type="InterPro" id="IPR036388">
    <property type="entry name" value="WH-like_DNA-bd_sf"/>
</dbReference>
<organism evidence="5">
    <name type="scientific">Cupriavidus necator</name>
    <name type="common">Alcaligenes eutrophus</name>
    <name type="synonym">Ralstonia eutropha</name>
    <dbReference type="NCBI Taxonomy" id="106590"/>
    <lineage>
        <taxon>Bacteria</taxon>
        <taxon>Pseudomonadati</taxon>
        <taxon>Pseudomonadota</taxon>
        <taxon>Betaproteobacteria</taxon>
        <taxon>Burkholderiales</taxon>
        <taxon>Burkholderiaceae</taxon>
        <taxon>Cupriavidus</taxon>
    </lineage>
</organism>
<dbReference type="InterPro" id="IPR008920">
    <property type="entry name" value="TF_FadR/GntR_C"/>
</dbReference>
<dbReference type="GO" id="GO:0003700">
    <property type="term" value="F:DNA-binding transcription factor activity"/>
    <property type="evidence" value="ECO:0007669"/>
    <property type="project" value="InterPro"/>
</dbReference>
<keyword evidence="3" id="KW-0804">Transcription</keyword>
<dbReference type="Pfam" id="PF00392">
    <property type="entry name" value="GntR"/>
    <property type="match status" value="1"/>
</dbReference>